<dbReference type="Proteomes" id="UP001309299">
    <property type="component" value="Unassembled WGS sequence"/>
</dbReference>
<evidence type="ECO:0000313" key="2">
    <source>
        <dbReference type="EMBL" id="MEH1547466.1"/>
    </source>
</evidence>
<feature type="transmembrane region" description="Helical" evidence="1">
    <location>
        <begin position="395"/>
        <end position="415"/>
    </location>
</feature>
<accession>A0AB35XNG2</accession>
<organism evidence="2 3">
    <name type="scientific">Cutibacterium avidum</name>
    <dbReference type="NCBI Taxonomy" id="33010"/>
    <lineage>
        <taxon>Bacteria</taxon>
        <taxon>Bacillati</taxon>
        <taxon>Actinomycetota</taxon>
        <taxon>Actinomycetes</taxon>
        <taxon>Propionibacteriales</taxon>
        <taxon>Propionibacteriaceae</taxon>
        <taxon>Cutibacterium</taxon>
    </lineage>
</organism>
<reference evidence="2" key="1">
    <citation type="submission" date="2024-02" db="EMBL/GenBank/DDBJ databases">
        <title>Bacterial skin colonization with Propionibacterium avidum as a risk factor for Periprosthetic Joint Infections - a single-center prospective study.</title>
        <authorList>
            <person name="Achermann Y."/>
        </authorList>
    </citation>
    <scope>NUCLEOTIDE SEQUENCE</scope>
    <source>
        <strain evidence="2">PAVI-2017310195</strain>
    </source>
</reference>
<dbReference type="AlphaFoldDB" id="A0AB35XNG2"/>
<evidence type="ECO:0008006" key="4">
    <source>
        <dbReference type="Google" id="ProtNLM"/>
    </source>
</evidence>
<dbReference type="RefSeq" id="WP_063279926.1">
    <property type="nucleotide sequence ID" value="NZ_JBAKUA010000019.1"/>
</dbReference>
<keyword evidence="1" id="KW-0472">Membrane</keyword>
<dbReference type="EMBL" id="JBAKUA010000019">
    <property type="protein sequence ID" value="MEH1547466.1"/>
    <property type="molecule type" value="Genomic_DNA"/>
</dbReference>
<feature type="transmembrane region" description="Helical" evidence="1">
    <location>
        <begin position="304"/>
        <end position="330"/>
    </location>
</feature>
<feature type="transmembrane region" description="Helical" evidence="1">
    <location>
        <begin position="773"/>
        <end position="793"/>
    </location>
</feature>
<feature type="transmembrane region" description="Helical" evidence="1">
    <location>
        <begin position="350"/>
        <end position="375"/>
    </location>
</feature>
<gene>
    <name evidence="2" type="ORF">V7F78_10710</name>
</gene>
<feature type="transmembrane region" description="Helical" evidence="1">
    <location>
        <begin position="20"/>
        <end position="40"/>
    </location>
</feature>
<protein>
    <recommendedName>
        <fullName evidence="4">ABC transporter permease</fullName>
    </recommendedName>
</protein>
<keyword evidence="1" id="KW-0812">Transmembrane</keyword>
<keyword evidence="1" id="KW-1133">Transmembrane helix</keyword>
<feature type="transmembrane region" description="Helical" evidence="1">
    <location>
        <begin position="737"/>
        <end position="761"/>
    </location>
</feature>
<comment type="caution">
    <text evidence="2">The sequence shown here is derived from an EMBL/GenBank/DDBJ whole genome shotgun (WGS) entry which is preliminary data.</text>
</comment>
<sequence>MSHSLNIALLRIWGRNRSRFTAAVPLLAVVAAFVALYIAVSSFALSGAQVADRELGPSGASVVVHQQQATRYPDRAVLEAMTAAGAKNVRVAVYGSDLQIDGFRSTGLSTGPQDRLEYMEWQQGSKPSRYAPAAGRWPSRSGEVMLSETLSVRLGNPSTIRAFSNSTRLAVVGTFRDVYATKGLEVVGAPGTWRQMSAAASTGYPDLTSTTQYLWDGVELDAMIPVIAQASGTPVDDLHAGALDRAFLQGRAQRSLFAHSSYLIVIPCLLLCGAVQLTTTTRLSRSLQVERAAMLRMGIPMSATLLPTLGVVLLVCLGACLIGVGIGWLAGQVIRSAVLPHFMTQPLSPTAPVILLGLSLLGLTVILSLLSIAIFQNVSWRPGQGSARFASLVSWGRRIGAVGLLMTALITVYGARQLDGAVKSVVLSALGLALVVPDILTGLIAVLHLPSLSGRLALTNVRADRPRVRALGSALCMCLAIPASVTVVMASYLSSSAALSMAIPGQLVVQSPSGQPLPKNLPQRIQAGAGLPAPLAVHILEGQISPTGTPGAQGVMVVAQPSEAERVLGITLDQGQRAALQDGAMLGFDEFPDTVELSLDSGRRVGVPTRHVAVPPTWSFIYGGVLLESSAKALHAASMPDRWVYAGVDEAQIAKAIEFVHTQKLDPRVLTYYKVPPKPELPPSLWAVCLALLVIGVTITMGVCSSFGETARGQSRQLLAIGLPPKFCRTVPIIQSLLLVVTCGLLASLVAVGPVILAHGTSHSLHLSVPHDWVLGWVAVLGLLALIGPLTGLRGIRAKDRLADDLA</sequence>
<feature type="transmembrane region" description="Helical" evidence="1">
    <location>
        <begin position="470"/>
        <end position="493"/>
    </location>
</feature>
<name>A0AB35XNG2_9ACTN</name>
<feature type="transmembrane region" description="Helical" evidence="1">
    <location>
        <begin position="262"/>
        <end position="283"/>
    </location>
</feature>
<evidence type="ECO:0000313" key="3">
    <source>
        <dbReference type="Proteomes" id="UP001309299"/>
    </source>
</evidence>
<proteinExistence type="predicted"/>
<feature type="transmembrane region" description="Helical" evidence="1">
    <location>
        <begin position="427"/>
        <end position="449"/>
    </location>
</feature>
<evidence type="ECO:0000256" key="1">
    <source>
        <dbReference type="SAM" id="Phobius"/>
    </source>
</evidence>
<feature type="transmembrane region" description="Helical" evidence="1">
    <location>
        <begin position="685"/>
        <end position="708"/>
    </location>
</feature>